<name>A0A9P4UZ72_9PLEO</name>
<feature type="region of interest" description="Disordered" evidence="1">
    <location>
        <begin position="75"/>
        <end position="96"/>
    </location>
</feature>
<reference evidence="2" key="1">
    <citation type="journal article" date="2020" name="Stud. Mycol.">
        <title>101 Dothideomycetes genomes: a test case for predicting lifestyles and emergence of pathogens.</title>
        <authorList>
            <person name="Haridas S."/>
            <person name="Albert R."/>
            <person name="Binder M."/>
            <person name="Bloem J."/>
            <person name="Labutti K."/>
            <person name="Salamov A."/>
            <person name="Andreopoulos B."/>
            <person name="Baker S."/>
            <person name="Barry K."/>
            <person name="Bills G."/>
            <person name="Bluhm B."/>
            <person name="Cannon C."/>
            <person name="Castanera R."/>
            <person name="Culley D."/>
            <person name="Daum C."/>
            <person name="Ezra D."/>
            <person name="Gonzalez J."/>
            <person name="Henrissat B."/>
            <person name="Kuo A."/>
            <person name="Liang C."/>
            <person name="Lipzen A."/>
            <person name="Lutzoni F."/>
            <person name="Magnuson J."/>
            <person name="Mondo S."/>
            <person name="Nolan M."/>
            <person name="Ohm R."/>
            <person name="Pangilinan J."/>
            <person name="Park H.-J."/>
            <person name="Ramirez L."/>
            <person name="Alfaro M."/>
            <person name="Sun H."/>
            <person name="Tritt A."/>
            <person name="Yoshinaga Y."/>
            <person name="Zwiers L.-H."/>
            <person name="Turgeon B."/>
            <person name="Goodwin S."/>
            <person name="Spatafora J."/>
            <person name="Crous P."/>
            <person name="Grigoriev I."/>
        </authorList>
    </citation>
    <scope>NUCLEOTIDE SEQUENCE</scope>
    <source>
        <strain evidence="2">CBS 125425</strain>
    </source>
</reference>
<proteinExistence type="predicted"/>
<keyword evidence="3" id="KW-1185">Reference proteome</keyword>
<feature type="compositionally biased region" description="Low complexity" evidence="1">
    <location>
        <begin position="148"/>
        <end position="159"/>
    </location>
</feature>
<organism evidence="2 3">
    <name type="scientific">Polyplosphaeria fusca</name>
    <dbReference type="NCBI Taxonomy" id="682080"/>
    <lineage>
        <taxon>Eukaryota</taxon>
        <taxon>Fungi</taxon>
        <taxon>Dikarya</taxon>
        <taxon>Ascomycota</taxon>
        <taxon>Pezizomycotina</taxon>
        <taxon>Dothideomycetes</taxon>
        <taxon>Pleosporomycetidae</taxon>
        <taxon>Pleosporales</taxon>
        <taxon>Tetraplosphaeriaceae</taxon>
        <taxon>Polyplosphaeria</taxon>
    </lineage>
</organism>
<sequence length="215" mass="24008">MDEPFFRHFSFAEAMRRPASVVEAERTASNISPTTVPARLPTPPCSMGELEYRFHRHTLRIDPSLARPACYAVEPLTPPGDDAPLSPDQSLASQQRAYASLSAASLRRQRQAHMRMQCSSSHVKDISNLVQKMVEDGDQCHVCDPKSRTTSRSSSPSSHSYDEGVVMDYSPPSPGEEPLHTLKFRRSGDQIVGHATVSKSIRMRKKSRVMKRSSR</sequence>
<evidence type="ECO:0000256" key="1">
    <source>
        <dbReference type="SAM" id="MobiDB-lite"/>
    </source>
</evidence>
<feature type="region of interest" description="Disordered" evidence="1">
    <location>
        <begin position="142"/>
        <end position="179"/>
    </location>
</feature>
<gene>
    <name evidence="2" type="ORF">EJ04DRAFT_515082</name>
</gene>
<comment type="caution">
    <text evidence="2">The sequence shown here is derived from an EMBL/GenBank/DDBJ whole genome shotgun (WGS) entry which is preliminary data.</text>
</comment>
<evidence type="ECO:0000313" key="3">
    <source>
        <dbReference type="Proteomes" id="UP000799444"/>
    </source>
</evidence>
<dbReference type="Proteomes" id="UP000799444">
    <property type="component" value="Unassembled WGS sequence"/>
</dbReference>
<dbReference type="OrthoDB" id="3910171at2759"/>
<protein>
    <submittedName>
        <fullName evidence="2">Uncharacterized protein</fullName>
    </submittedName>
</protein>
<dbReference type="EMBL" id="ML996211">
    <property type="protein sequence ID" value="KAF2730723.1"/>
    <property type="molecule type" value="Genomic_DNA"/>
</dbReference>
<accession>A0A9P4UZ72</accession>
<evidence type="ECO:0000313" key="2">
    <source>
        <dbReference type="EMBL" id="KAF2730723.1"/>
    </source>
</evidence>
<dbReference type="AlphaFoldDB" id="A0A9P4UZ72"/>